<feature type="compositionally biased region" description="Basic and acidic residues" evidence="1">
    <location>
        <begin position="325"/>
        <end position="338"/>
    </location>
</feature>
<name>A0A0F7L6G5_9VIRU</name>
<sequence length="453" mass="52219">MIHQNLGKQLLDAAKLAFDKKSIDQWVQDRNMALDYFNANTLKYTENVLKIGTLPSGLMNPTKRIMERVSLVYMVEPIRSIDGEISEIYQDDYVNLDMRMQRGEILTNLLDAVAFKRSWRNDKMETDLIWEYELLFSTENAMQPVAFTYPISTRAQANNDVAIWEYWDADHTYLYERPKIGQETVIGKIIDDPDNPDHENGYGLIPVEFGFRDGVPDHNFLDVDIARDVVQTNLIMNVVETAKTGNIVFQSYGKEWIAGDNVDITKLPEGVDERLVIPEGAQFGIESPPNTIESIEKALDGMMRRVSINWHLPADFFESQPESGTARRERNQELQDDRRNDIKRYKNLEKALFEIDKVIFNVETGRDIGSELTIDFSETEYIMTQDEKREADDWDLAHNMKDEADILMERDPDKFPDRADAVEHLVARGWVDKQNQTEADRLVQALQGGQVNP</sequence>
<protein>
    <recommendedName>
        <fullName evidence="3">Portal protein</fullName>
    </recommendedName>
</protein>
<evidence type="ECO:0000313" key="2">
    <source>
        <dbReference type="EMBL" id="AKH47465.1"/>
    </source>
</evidence>
<proteinExistence type="predicted"/>
<evidence type="ECO:0000256" key="1">
    <source>
        <dbReference type="SAM" id="MobiDB-lite"/>
    </source>
</evidence>
<reference evidence="2" key="2">
    <citation type="submission" date="2015-03" db="EMBL/GenBank/DDBJ databases">
        <authorList>
            <person name="Chow C.-E.T."/>
            <person name="Winget D.M."/>
            <person name="White R.A.III."/>
            <person name="Hallam S.J."/>
            <person name="Suttle C.A."/>
        </authorList>
    </citation>
    <scope>NUCLEOTIDE SEQUENCE</scope>
    <source>
        <strain evidence="2">H4084988</strain>
    </source>
</reference>
<reference evidence="2" key="1">
    <citation type="journal article" date="2015" name="Front. Microbiol.">
        <title>Combining genomic sequencing methods to explore viral diversity and reveal potential virus-host interactions.</title>
        <authorList>
            <person name="Chow C.E."/>
            <person name="Winget D.M."/>
            <person name="White R.A.III."/>
            <person name="Hallam S.J."/>
            <person name="Suttle C.A."/>
        </authorList>
    </citation>
    <scope>NUCLEOTIDE SEQUENCE</scope>
    <source>
        <strain evidence="2">H4084988</strain>
    </source>
</reference>
<feature type="region of interest" description="Disordered" evidence="1">
    <location>
        <begin position="319"/>
        <end position="338"/>
    </location>
</feature>
<accession>A0A0F7L6G5</accession>
<dbReference type="EMBL" id="KR029594">
    <property type="protein sequence ID" value="AKH47465.1"/>
    <property type="molecule type" value="Genomic_DNA"/>
</dbReference>
<organism evidence="2">
    <name type="scientific">uncultured marine virus</name>
    <dbReference type="NCBI Taxonomy" id="186617"/>
    <lineage>
        <taxon>Viruses</taxon>
        <taxon>environmental samples</taxon>
    </lineage>
</organism>
<evidence type="ECO:0008006" key="3">
    <source>
        <dbReference type="Google" id="ProtNLM"/>
    </source>
</evidence>